<dbReference type="CDD" id="cd03443">
    <property type="entry name" value="PaaI_thioesterase"/>
    <property type="match status" value="1"/>
</dbReference>
<dbReference type="Proteomes" id="UP000244906">
    <property type="component" value="Unassembled WGS sequence"/>
</dbReference>
<keyword evidence="2" id="KW-0378">Hydrolase</keyword>
<evidence type="ECO:0000313" key="4">
    <source>
        <dbReference type="EMBL" id="PVZ66304.1"/>
    </source>
</evidence>
<dbReference type="NCBIfam" id="NF008675">
    <property type="entry name" value="PRK11688.1"/>
    <property type="match status" value="1"/>
</dbReference>
<dbReference type="PANTHER" id="PTHR21660">
    <property type="entry name" value="THIOESTERASE SUPERFAMILY MEMBER-RELATED"/>
    <property type="match status" value="1"/>
</dbReference>
<dbReference type="Pfam" id="PF03061">
    <property type="entry name" value="4HBT"/>
    <property type="match status" value="1"/>
</dbReference>
<evidence type="ECO:0000259" key="3">
    <source>
        <dbReference type="Pfam" id="PF03061"/>
    </source>
</evidence>
<dbReference type="EMBL" id="QDDL01000008">
    <property type="protein sequence ID" value="PVZ66304.1"/>
    <property type="molecule type" value="Genomic_DNA"/>
</dbReference>
<sequence>MTHTLEQVLDNLALSFTETIPFHQLIGLRVNHLDANSIEMELPMSDKLIGNYTMGILHGGVTASVLDVTGGLLGMAHDMGRMVNEEGTVNEEHLMRLAKFATIDMRVDYLRPGRGEKFIATAKVIRAGSKLVVCRMEMKNEKEQLIATGTASYIIGEAG</sequence>
<dbReference type="InterPro" id="IPR006683">
    <property type="entry name" value="Thioestr_dom"/>
</dbReference>
<dbReference type="SUPFAM" id="SSF54637">
    <property type="entry name" value="Thioesterase/thiol ester dehydrase-isomerase"/>
    <property type="match status" value="1"/>
</dbReference>
<dbReference type="OrthoDB" id="9813158at2"/>
<dbReference type="NCBIfam" id="TIGR00369">
    <property type="entry name" value="unchar_dom_1"/>
    <property type="match status" value="1"/>
</dbReference>
<comment type="similarity">
    <text evidence="1">Belongs to the thioesterase PaaI family.</text>
</comment>
<reference evidence="4 5" key="1">
    <citation type="submission" date="2018-04" db="EMBL/GenBank/DDBJ databases">
        <title>Thalassorhabdus spongiae gen. nov., sp. nov., isolated from a marine sponge in South-West Iceland.</title>
        <authorList>
            <person name="Knobloch S."/>
            <person name="Daussin A."/>
            <person name="Johannsson R."/>
            <person name="Marteinsson V.T."/>
        </authorList>
    </citation>
    <scope>NUCLEOTIDE SEQUENCE [LARGE SCALE GENOMIC DNA]</scope>
    <source>
        <strain evidence="4 5">Hp12</strain>
    </source>
</reference>
<comment type="caution">
    <text evidence="4">The sequence shown here is derived from an EMBL/GenBank/DDBJ whole genome shotgun (WGS) entry which is preliminary data.</text>
</comment>
<proteinExistence type="inferred from homology"/>
<dbReference type="InterPro" id="IPR003736">
    <property type="entry name" value="PAAI_dom"/>
</dbReference>
<evidence type="ECO:0000256" key="2">
    <source>
        <dbReference type="ARBA" id="ARBA00022801"/>
    </source>
</evidence>
<gene>
    <name evidence="4" type="ORF">DC094_16515</name>
</gene>
<organism evidence="4 5">
    <name type="scientific">Pelagibaculum spongiae</name>
    <dbReference type="NCBI Taxonomy" id="2080658"/>
    <lineage>
        <taxon>Bacteria</taxon>
        <taxon>Pseudomonadati</taxon>
        <taxon>Pseudomonadota</taxon>
        <taxon>Gammaproteobacteria</taxon>
        <taxon>Oceanospirillales</taxon>
        <taxon>Pelagibaculum</taxon>
    </lineage>
</organism>
<dbReference type="PANTHER" id="PTHR21660:SF1">
    <property type="entry name" value="ACYL-COENZYME A THIOESTERASE 13"/>
    <property type="match status" value="1"/>
</dbReference>
<dbReference type="Gene3D" id="3.10.129.10">
    <property type="entry name" value="Hotdog Thioesterase"/>
    <property type="match status" value="1"/>
</dbReference>
<dbReference type="GO" id="GO:0047617">
    <property type="term" value="F:fatty acyl-CoA hydrolase activity"/>
    <property type="evidence" value="ECO:0007669"/>
    <property type="project" value="InterPro"/>
</dbReference>
<accession>A0A2V1GXE5</accession>
<evidence type="ECO:0000256" key="1">
    <source>
        <dbReference type="ARBA" id="ARBA00008324"/>
    </source>
</evidence>
<dbReference type="InterPro" id="IPR029069">
    <property type="entry name" value="HotDog_dom_sf"/>
</dbReference>
<dbReference type="InterPro" id="IPR039298">
    <property type="entry name" value="ACOT13"/>
</dbReference>
<evidence type="ECO:0000313" key="5">
    <source>
        <dbReference type="Proteomes" id="UP000244906"/>
    </source>
</evidence>
<name>A0A2V1GXE5_9GAMM</name>
<feature type="domain" description="Thioesterase" evidence="3">
    <location>
        <begin position="54"/>
        <end position="146"/>
    </location>
</feature>
<keyword evidence="5" id="KW-1185">Reference proteome</keyword>
<dbReference type="RefSeq" id="WP_116688225.1">
    <property type="nucleotide sequence ID" value="NZ_CAWNYD010000008.1"/>
</dbReference>
<protein>
    <submittedName>
        <fullName evidence="4">Thioesterase family protein</fullName>
    </submittedName>
</protein>
<dbReference type="AlphaFoldDB" id="A0A2V1GXE5"/>